<keyword evidence="1" id="KW-0560">Oxidoreductase</keyword>
<dbReference type="SUPFAM" id="SSF53323">
    <property type="entry name" value="Pyruvate-ferredoxin oxidoreductase, PFOR, domain III"/>
    <property type="match status" value="1"/>
</dbReference>
<evidence type="ECO:0000259" key="2">
    <source>
        <dbReference type="Pfam" id="PF01558"/>
    </source>
</evidence>
<dbReference type="NCBIfam" id="TIGR03710">
    <property type="entry name" value="OAFO_sf"/>
    <property type="match status" value="1"/>
</dbReference>
<dbReference type="EMBL" id="JABDJR010000247">
    <property type="protein sequence ID" value="NNF06401.1"/>
    <property type="molecule type" value="Genomic_DNA"/>
</dbReference>
<dbReference type="AlphaFoldDB" id="A0A7Y2E753"/>
<dbReference type="InterPro" id="IPR019752">
    <property type="entry name" value="Pyrv/ketoisovalerate_OxRed_cat"/>
</dbReference>
<dbReference type="FunFam" id="3.40.50.970:FF:000022">
    <property type="entry name" value="2-oxoglutarate ferredoxin oxidoreductase alpha subunit"/>
    <property type="match status" value="1"/>
</dbReference>
<feature type="domain" description="Pyruvate/ketoisovalerate oxidoreductase catalytic" evidence="2">
    <location>
        <begin position="28"/>
        <end position="216"/>
    </location>
</feature>
<dbReference type="InterPro" id="IPR029061">
    <property type="entry name" value="THDP-binding"/>
</dbReference>
<dbReference type="CDD" id="cd07034">
    <property type="entry name" value="TPP_PYR_PFOR_IOR-alpha_like"/>
    <property type="match status" value="1"/>
</dbReference>
<dbReference type="InterPro" id="IPR002880">
    <property type="entry name" value="Pyrv_Fd/Flavodoxin_OxRdtase_N"/>
</dbReference>
<dbReference type="Pfam" id="PF01558">
    <property type="entry name" value="POR"/>
    <property type="match status" value="1"/>
</dbReference>
<dbReference type="Gene3D" id="3.40.920.10">
    <property type="entry name" value="Pyruvate-ferredoxin oxidoreductase, PFOR, domain III"/>
    <property type="match status" value="1"/>
</dbReference>
<comment type="caution">
    <text evidence="4">The sequence shown here is derived from an EMBL/GenBank/DDBJ whole genome shotgun (WGS) entry which is preliminary data.</text>
</comment>
<dbReference type="GO" id="GO:0016903">
    <property type="term" value="F:oxidoreductase activity, acting on the aldehyde or oxo group of donors"/>
    <property type="evidence" value="ECO:0007669"/>
    <property type="project" value="InterPro"/>
</dbReference>
<dbReference type="InterPro" id="IPR002869">
    <property type="entry name" value="Pyrv_flavodox_OxRed_cen"/>
</dbReference>
<organism evidence="4 5">
    <name type="scientific">Eiseniibacteriota bacterium</name>
    <dbReference type="NCBI Taxonomy" id="2212470"/>
    <lineage>
        <taxon>Bacteria</taxon>
        <taxon>Candidatus Eiseniibacteriota</taxon>
    </lineage>
</organism>
<accession>A0A7Y2E753</accession>
<dbReference type="Proteomes" id="UP000547674">
    <property type="component" value="Unassembled WGS sequence"/>
</dbReference>
<dbReference type="InterPro" id="IPR050722">
    <property type="entry name" value="Pyruvate:ferred/Flavod_OxRd"/>
</dbReference>
<reference evidence="4 5" key="1">
    <citation type="submission" date="2020-03" db="EMBL/GenBank/DDBJ databases">
        <title>Metabolic flexibility allows generalist bacteria to become dominant in a frequently disturbed ecosystem.</title>
        <authorList>
            <person name="Chen Y.-J."/>
            <person name="Leung P.M."/>
            <person name="Bay S.K."/>
            <person name="Hugenholtz P."/>
            <person name="Kessler A.J."/>
            <person name="Shelley G."/>
            <person name="Waite D.W."/>
            <person name="Cook P.L."/>
            <person name="Greening C."/>
        </authorList>
    </citation>
    <scope>NUCLEOTIDE SEQUENCE [LARGE SCALE GENOMIC DNA]</scope>
    <source>
        <strain evidence="4">SS_bin_28</strain>
    </source>
</reference>
<dbReference type="GO" id="GO:0006979">
    <property type="term" value="P:response to oxidative stress"/>
    <property type="evidence" value="ECO:0007669"/>
    <property type="project" value="TreeGrafter"/>
</dbReference>
<evidence type="ECO:0000259" key="3">
    <source>
        <dbReference type="Pfam" id="PF01855"/>
    </source>
</evidence>
<feature type="non-terminal residue" evidence="4">
    <location>
        <position position="548"/>
    </location>
</feature>
<proteinExistence type="predicted"/>
<dbReference type="PANTHER" id="PTHR32154:SF20">
    <property type="entry name" value="2-OXOGLUTARATE OXIDOREDUCTASE SUBUNIT KORA"/>
    <property type="match status" value="1"/>
</dbReference>
<evidence type="ECO:0000256" key="1">
    <source>
        <dbReference type="ARBA" id="ARBA00023002"/>
    </source>
</evidence>
<protein>
    <submittedName>
        <fullName evidence="4">2-oxoacid:acceptor oxidoreductase subunit alpha</fullName>
    </submittedName>
</protein>
<sequence length="548" mass="58756">MEATTATGGGTERVQLDHVIIRFAGDSGDGMQLTGNQFSTSTAIAGNDLVTLPDFPAEIRAPAGTLPGVSGFQIHFSSFEIHTPGGAPDVLVAMNPAALKLNLGELKKNGILIVNEDAFTKRAMERVGYTDNPLEDGSTDGFRLIRVPLTTLTRKALESTGLTPKEKDRSKNFFALGIMFWMYNRSTDSTKKWVETKFKNNQAVLEANLLALKGGLEYARATEIFQTTYEVPPAPMESGTYRSVSGNSALAMGFVSAIRKAGITLFQGSYPITPASDILHELSRYKHFGVITFQAEDEIAAVSSAIGASYAGALGITSTSGPGLALKGEAIGLAMMTELPLVVVDVMRAGPSTGMPTKPEQSDLLMALYGRHGESPMPVVAPATPGDCFWAAFEACRIAIQYMTPVILLSDGYLANGTEPFRIPDVNDLPEIKISYAKADGEGPFRPYLRDGETLGRPWAVPGTQGLEHRIGGLEKQDVTGNVEYDADNHEFMTHMRAEKINRVARTIPPTEVFGPDKGSLLILGWGGTYGAIRSAVARAIEEGQSVA</sequence>
<dbReference type="InterPro" id="IPR022367">
    <property type="entry name" value="2-oxoacid/accept_OxRdtase_asu"/>
</dbReference>
<dbReference type="PANTHER" id="PTHR32154">
    <property type="entry name" value="PYRUVATE-FLAVODOXIN OXIDOREDUCTASE-RELATED"/>
    <property type="match status" value="1"/>
</dbReference>
<name>A0A7Y2E753_UNCEI</name>
<feature type="domain" description="Pyruvate flavodoxin/ferredoxin oxidoreductase pyrimidine binding" evidence="3">
    <location>
        <begin position="266"/>
        <end position="479"/>
    </location>
</feature>
<dbReference type="Pfam" id="PF01855">
    <property type="entry name" value="POR_N"/>
    <property type="match status" value="1"/>
</dbReference>
<evidence type="ECO:0000313" key="4">
    <source>
        <dbReference type="EMBL" id="NNF06401.1"/>
    </source>
</evidence>
<dbReference type="SUPFAM" id="SSF52518">
    <property type="entry name" value="Thiamin diphosphate-binding fold (THDP-binding)"/>
    <property type="match status" value="1"/>
</dbReference>
<gene>
    <name evidence="4" type="ORF">HKN21_06545</name>
</gene>
<dbReference type="Gene3D" id="3.40.50.970">
    <property type="match status" value="1"/>
</dbReference>
<evidence type="ECO:0000313" key="5">
    <source>
        <dbReference type="Proteomes" id="UP000547674"/>
    </source>
</evidence>